<organism evidence="1 2">
    <name type="scientific">Chitinimonas arctica</name>
    <dbReference type="NCBI Taxonomy" id="2594795"/>
    <lineage>
        <taxon>Bacteria</taxon>
        <taxon>Pseudomonadati</taxon>
        <taxon>Pseudomonadota</taxon>
        <taxon>Betaproteobacteria</taxon>
        <taxon>Neisseriales</taxon>
        <taxon>Chitinibacteraceae</taxon>
        <taxon>Chitinimonas</taxon>
    </lineage>
</organism>
<accession>A0A516SJR0</accession>
<dbReference type="RefSeq" id="WP_144279671.1">
    <property type="nucleotide sequence ID" value="NZ_CP041730.1"/>
</dbReference>
<proteinExistence type="predicted"/>
<dbReference type="AlphaFoldDB" id="A0A516SJR0"/>
<evidence type="ECO:0000313" key="1">
    <source>
        <dbReference type="EMBL" id="QDQ28288.1"/>
    </source>
</evidence>
<dbReference type="OrthoDB" id="7067643at2"/>
<gene>
    <name evidence="1" type="ORF">FNU76_19105</name>
</gene>
<keyword evidence="2" id="KW-1185">Reference proteome</keyword>
<dbReference type="EMBL" id="CP041730">
    <property type="protein sequence ID" value="QDQ28288.1"/>
    <property type="molecule type" value="Genomic_DNA"/>
</dbReference>
<dbReference type="Proteomes" id="UP000317550">
    <property type="component" value="Chromosome"/>
</dbReference>
<name>A0A516SJR0_9NEIS</name>
<reference evidence="2" key="1">
    <citation type="submission" date="2019-07" db="EMBL/GenBank/DDBJ databases">
        <title>Chitinimonas sp. nov., isolated from Ny-Alesund, arctica soil.</title>
        <authorList>
            <person name="Xu Q."/>
            <person name="Peng F."/>
        </authorList>
    </citation>
    <scope>NUCLEOTIDE SEQUENCE [LARGE SCALE GENOMIC DNA]</scope>
    <source>
        <strain evidence="2">R3-44</strain>
    </source>
</reference>
<sequence>MAETRELTAAEYDDFASYLLADREWLPSRTCLNVGQRRKVMAVNAPGRRTPIVDPSGYNYGRHMGFSVE</sequence>
<dbReference type="KEGG" id="cari:FNU76_19105"/>
<evidence type="ECO:0000313" key="2">
    <source>
        <dbReference type="Proteomes" id="UP000317550"/>
    </source>
</evidence>
<protein>
    <submittedName>
        <fullName evidence="1">Uncharacterized protein</fullName>
    </submittedName>
</protein>